<proteinExistence type="predicted"/>
<protein>
    <recommendedName>
        <fullName evidence="1">HNH nuclease domain-containing protein</fullName>
    </recommendedName>
</protein>
<dbReference type="GO" id="GO:0008270">
    <property type="term" value="F:zinc ion binding"/>
    <property type="evidence" value="ECO:0007669"/>
    <property type="project" value="InterPro"/>
</dbReference>
<dbReference type="GO" id="GO:0003676">
    <property type="term" value="F:nucleic acid binding"/>
    <property type="evidence" value="ECO:0007669"/>
    <property type="project" value="InterPro"/>
</dbReference>
<comment type="caution">
    <text evidence="2">The sequence shown here is derived from an EMBL/GenBank/DDBJ whole genome shotgun (WGS) entry which is preliminary data.</text>
</comment>
<dbReference type="Proteomes" id="UP000281261">
    <property type="component" value="Unassembled WGS sequence"/>
</dbReference>
<sequence>MKAYCHRCEKEVEVKIEKTEKGPHYAKIVCNECGNFIKWLPKPENMKIKRIYSRNKNLIKRICEEKGYKEPFCFFCGRKKEELPPGTFLTIDHILPLKDGGKDSLENMQILCSMCHSLKNLLSVYVKEHYGKSAQEKK</sequence>
<evidence type="ECO:0000259" key="1">
    <source>
        <dbReference type="SMART" id="SM00507"/>
    </source>
</evidence>
<feature type="domain" description="HNH nuclease" evidence="1">
    <location>
        <begin position="58"/>
        <end position="117"/>
    </location>
</feature>
<dbReference type="Pfam" id="PF01844">
    <property type="entry name" value="HNH"/>
    <property type="match status" value="1"/>
</dbReference>
<dbReference type="InterPro" id="IPR003615">
    <property type="entry name" value="HNH_nuc"/>
</dbReference>
<dbReference type="CDD" id="cd00085">
    <property type="entry name" value="HNHc"/>
    <property type="match status" value="1"/>
</dbReference>
<accession>A0A420ZC21</accession>
<name>A0A420ZC21_UNCK3</name>
<evidence type="ECO:0000313" key="3">
    <source>
        <dbReference type="Proteomes" id="UP000281261"/>
    </source>
</evidence>
<dbReference type="SMART" id="SM00507">
    <property type="entry name" value="HNHc"/>
    <property type="match status" value="1"/>
</dbReference>
<gene>
    <name evidence="2" type="ORF">DRH29_03995</name>
</gene>
<evidence type="ECO:0000313" key="2">
    <source>
        <dbReference type="EMBL" id="RLC36702.1"/>
    </source>
</evidence>
<dbReference type="GO" id="GO:0004519">
    <property type="term" value="F:endonuclease activity"/>
    <property type="evidence" value="ECO:0007669"/>
    <property type="project" value="InterPro"/>
</dbReference>
<reference evidence="2 3" key="1">
    <citation type="submission" date="2018-06" db="EMBL/GenBank/DDBJ databases">
        <title>Extensive metabolic versatility and redundancy in microbially diverse, dynamic hydrothermal sediments.</title>
        <authorList>
            <person name="Dombrowski N."/>
            <person name="Teske A."/>
            <person name="Baker B.J."/>
        </authorList>
    </citation>
    <scope>NUCLEOTIDE SEQUENCE [LARGE SCALE GENOMIC DNA]</scope>
    <source>
        <strain evidence="2">B79_G16</strain>
    </source>
</reference>
<dbReference type="EMBL" id="QMNG01000035">
    <property type="protein sequence ID" value="RLC36702.1"/>
    <property type="molecule type" value="Genomic_DNA"/>
</dbReference>
<organism evidence="2 3">
    <name type="scientific">candidate division Kazan bacterium</name>
    <dbReference type="NCBI Taxonomy" id="2202143"/>
    <lineage>
        <taxon>Bacteria</taxon>
        <taxon>Bacteria division Kazan-3B-28</taxon>
    </lineage>
</organism>
<dbReference type="AlphaFoldDB" id="A0A420ZC21"/>
<dbReference type="Gene3D" id="1.10.30.50">
    <property type="match status" value="1"/>
</dbReference>
<dbReference type="InterPro" id="IPR002711">
    <property type="entry name" value="HNH"/>
</dbReference>